<comment type="similarity">
    <text evidence="1">Belongs to the TIM50 family.</text>
</comment>
<keyword evidence="1" id="KW-0809">Transit peptide</keyword>
<name>A0AAD4H6J7_9FUNG</name>
<feature type="coiled-coil region" evidence="2">
    <location>
        <begin position="259"/>
        <end position="313"/>
    </location>
</feature>
<gene>
    <name evidence="5" type="ORF">BGZ95_009550</name>
</gene>
<dbReference type="InterPro" id="IPR050365">
    <property type="entry name" value="TIM50"/>
</dbReference>
<comment type="caution">
    <text evidence="5">The sequence shown here is derived from an EMBL/GenBank/DDBJ whole genome shotgun (WGS) entry which is preliminary data.</text>
</comment>
<feature type="region of interest" description="Disordered" evidence="3">
    <location>
        <begin position="399"/>
        <end position="454"/>
    </location>
</feature>
<comment type="subunit">
    <text evidence="1">Component of the TIM23 complex.</text>
</comment>
<dbReference type="InterPro" id="IPR023214">
    <property type="entry name" value="HAD_sf"/>
</dbReference>
<keyword evidence="1" id="KW-0813">Transport</keyword>
<keyword evidence="1" id="KW-0496">Mitochondrion</keyword>
<dbReference type="PROSITE" id="PS50969">
    <property type="entry name" value="FCP1"/>
    <property type="match status" value="1"/>
</dbReference>
<keyword evidence="2" id="KW-0175">Coiled coil</keyword>
<sequence>MDGSQYYDAAKKIFYPLTGIRPLTPDYMPIAHHQPVKLDTPKKLLVILDLNGTLFYSDDDNYKSRTYTKRPYFVQLLLFLYANCRVMVWSSATHQRVSSMVAAGGFMGIDKMDRIWNREHLQLHPKDFYRKVLTLKDLEFVWREIESEKSCANPDQLLAGGKYEFQFDQTNTILIDDSPHKSQLQPYNCMIVPDFDKTRMQKGNDIELLKVVHYIKGLLYQDNVSAYMRTCPFDTNNKFYLSSQFRRETTVEAKLPRGIAKKARKRDAKNAALDQAKQEMVIEHVESWRLRTAQERERRRTDEDREMEKAQEREICWTDEDREMEKTQESEGCWTEEDREIQEARAAEMFLAARMAKVAGLPMERRTPAQRALPDWVVPTWEQQGLYRNDWQEAMDEARCDSTGVENDDEPEARPSGMTRSRTLYRKAELTSSTAHLGPIRSEKREPSSHFKGW</sequence>
<feature type="domain" description="FCP1 homology" evidence="4">
    <location>
        <begin position="39"/>
        <end position="218"/>
    </location>
</feature>
<evidence type="ECO:0000259" key="4">
    <source>
        <dbReference type="PROSITE" id="PS50969"/>
    </source>
</evidence>
<comment type="function">
    <text evidence="1">Essential component of the TIM23 complex, a complex that mediates the translocation of transit peptide-containing proteins across the mitochondrial inner membrane.</text>
</comment>
<dbReference type="PANTHER" id="PTHR12210">
    <property type="entry name" value="DULLARD PROTEIN PHOSPHATASE"/>
    <property type="match status" value="1"/>
</dbReference>
<dbReference type="Pfam" id="PF03031">
    <property type="entry name" value="NIF"/>
    <property type="match status" value="1"/>
</dbReference>
<keyword evidence="1" id="KW-0653">Protein transport</keyword>
<accession>A0AAD4H6J7</accession>
<dbReference type="InterPro" id="IPR036412">
    <property type="entry name" value="HAD-like_sf"/>
</dbReference>
<dbReference type="GO" id="GO:0005744">
    <property type="term" value="C:TIM23 mitochondrial import inner membrane translocase complex"/>
    <property type="evidence" value="ECO:0007669"/>
    <property type="project" value="UniProtKB-UniRule"/>
</dbReference>
<protein>
    <recommendedName>
        <fullName evidence="1">Mitochondrial import inner membrane translocase subunit TIM50</fullName>
    </recommendedName>
</protein>
<dbReference type="GO" id="GO:0015031">
    <property type="term" value="P:protein transport"/>
    <property type="evidence" value="ECO:0007669"/>
    <property type="project" value="UniProtKB-KW"/>
</dbReference>
<keyword evidence="6" id="KW-1185">Reference proteome</keyword>
<dbReference type="Proteomes" id="UP001194580">
    <property type="component" value="Unassembled WGS sequence"/>
</dbReference>
<dbReference type="InterPro" id="IPR004274">
    <property type="entry name" value="FCP1_dom"/>
</dbReference>
<comment type="subcellular location">
    <subcellularLocation>
        <location evidence="1">Mitochondrion inner membrane</location>
        <topology evidence="1">Single-pass membrane protein</topology>
    </subcellularLocation>
</comment>
<evidence type="ECO:0000256" key="2">
    <source>
        <dbReference type="SAM" id="Coils"/>
    </source>
</evidence>
<keyword evidence="1" id="KW-0811">Translocation</keyword>
<evidence type="ECO:0000313" key="5">
    <source>
        <dbReference type="EMBL" id="KAG0274695.1"/>
    </source>
</evidence>
<evidence type="ECO:0000256" key="3">
    <source>
        <dbReference type="SAM" id="MobiDB-lite"/>
    </source>
</evidence>
<feature type="compositionally biased region" description="Basic and acidic residues" evidence="3">
    <location>
        <begin position="441"/>
        <end position="454"/>
    </location>
</feature>
<reference evidence="5" key="1">
    <citation type="journal article" date="2020" name="Fungal Divers.">
        <title>Resolving the Mortierellaceae phylogeny through synthesis of multi-gene phylogenetics and phylogenomics.</title>
        <authorList>
            <person name="Vandepol N."/>
            <person name="Liber J."/>
            <person name="Desiro A."/>
            <person name="Na H."/>
            <person name="Kennedy M."/>
            <person name="Barry K."/>
            <person name="Grigoriev I.V."/>
            <person name="Miller A.N."/>
            <person name="O'Donnell K."/>
            <person name="Stajich J.E."/>
            <person name="Bonito G."/>
        </authorList>
    </citation>
    <scope>NUCLEOTIDE SEQUENCE</scope>
    <source>
        <strain evidence="5">NRRL 28262</strain>
    </source>
</reference>
<dbReference type="AlphaFoldDB" id="A0AAD4H6J7"/>
<dbReference type="SUPFAM" id="SSF56784">
    <property type="entry name" value="HAD-like"/>
    <property type="match status" value="1"/>
</dbReference>
<proteinExistence type="inferred from homology"/>
<dbReference type="SMART" id="SM00577">
    <property type="entry name" value="CPDc"/>
    <property type="match status" value="1"/>
</dbReference>
<dbReference type="EMBL" id="JAAAIL010000571">
    <property type="protein sequence ID" value="KAG0274695.1"/>
    <property type="molecule type" value="Genomic_DNA"/>
</dbReference>
<evidence type="ECO:0000256" key="1">
    <source>
        <dbReference type="RuleBase" id="RU365079"/>
    </source>
</evidence>
<evidence type="ECO:0000313" key="6">
    <source>
        <dbReference type="Proteomes" id="UP001194580"/>
    </source>
</evidence>
<organism evidence="5 6">
    <name type="scientific">Linnemannia exigua</name>
    <dbReference type="NCBI Taxonomy" id="604196"/>
    <lineage>
        <taxon>Eukaryota</taxon>
        <taxon>Fungi</taxon>
        <taxon>Fungi incertae sedis</taxon>
        <taxon>Mucoromycota</taxon>
        <taxon>Mortierellomycotina</taxon>
        <taxon>Mortierellomycetes</taxon>
        <taxon>Mortierellales</taxon>
        <taxon>Mortierellaceae</taxon>
        <taxon>Linnemannia</taxon>
    </lineage>
</organism>
<dbReference type="Gene3D" id="3.40.50.1000">
    <property type="entry name" value="HAD superfamily/HAD-like"/>
    <property type="match status" value="1"/>
</dbReference>